<dbReference type="PROSITE" id="PS01129">
    <property type="entry name" value="PSI_RLU"/>
    <property type="match status" value="1"/>
</dbReference>
<accession>A0ABY4FQ45</accession>
<dbReference type="InterPro" id="IPR020103">
    <property type="entry name" value="PsdUridine_synth_cat_dom_sf"/>
</dbReference>
<dbReference type="Pfam" id="PF00849">
    <property type="entry name" value="PseudoU_synth_2"/>
    <property type="match status" value="1"/>
</dbReference>
<dbReference type="Gene3D" id="3.30.2350.10">
    <property type="entry name" value="Pseudouridine synthase"/>
    <property type="match status" value="1"/>
</dbReference>
<protein>
    <recommendedName>
        <fullName evidence="2">RNA pseudouridylate synthase</fullName>
    </recommendedName>
    <alternativeName>
        <fullName evidence="3">RNA-uridine isomerase</fullName>
    </alternativeName>
</protein>
<evidence type="ECO:0000256" key="2">
    <source>
        <dbReference type="ARBA" id="ARBA00031870"/>
    </source>
</evidence>
<dbReference type="InterPro" id="IPR050188">
    <property type="entry name" value="RluA_PseudoU_synthase"/>
</dbReference>
<feature type="domain" description="Pseudouridine synthase RsuA/RluA-like" evidence="4">
    <location>
        <begin position="102"/>
        <end position="248"/>
    </location>
</feature>
<dbReference type="InterPro" id="IPR006145">
    <property type="entry name" value="PsdUridine_synth_RsuA/RluA"/>
</dbReference>
<evidence type="ECO:0000313" key="5">
    <source>
        <dbReference type="EMBL" id="UOQ58396.1"/>
    </source>
</evidence>
<proteinExistence type="predicted"/>
<dbReference type="SUPFAM" id="SSF55120">
    <property type="entry name" value="Pseudouridine synthase"/>
    <property type="match status" value="1"/>
</dbReference>
<gene>
    <name evidence="5" type="ORF">MUN78_06055</name>
</gene>
<name>A0ABY4FQ45_9MICO</name>
<evidence type="ECO:0000256" key="1">
    <source>
        <dbReference type="ARBA" id="ARBA00000073"/>
    </source>
</evidence>
<evidence type="ECO:0000259" key="4">
    <source>
        <dbReference type="Pfam" id="PF00849"/>
    </source>
</evidence>
<dbReference type="PANTHER" id="PTHR21600">
    <property type="entry name" value="MITOCHONDRIAL RNA PSEUDOURIDINE SYNTHASE"/>
    <property type="match status" value="1"/>
</dbReference>
<dbReference type="Proteomes" id="UP000831786">
    <property type="component" value="Chromosome"/>
</dbReference>
<dbReference type="InterPro" id="IPR006224">
    <property type="entry name" value="PsdUridine_synth_RluA-like_CS"/>
</dbReference>
<reference evidence="5 6" key="1">
    <citation type="submission" date="2022-04" db="EMBL/GenBank/DDBJ databases">
        <title>Leucobacter sp. isolated from rhizosphere of garlic.</title>
        <authorList>
            <person name="Won M."/>
            <person name="Lee C.-M."/>
            <person name="Woen H.-Y."/>
            <person name="Kwon S.-W."/>
        </authorList>
    </citation>
    <scope>NUCLEOTIDE SEQUENCE [LARGE SCALE GENOMIC DNA]</scope>
    <source>
        <strain evidence="5 6">H21R-40</strain>
    </source>
</reference>
<dbReference type="RefSeq" id="WP_244729456.1">
    <property type="nucleotide sequence ID" value="NZ_CP095045.1"/>
</dbReference>
<evidence type="ECO:0000256" key="3">
    <source>
        <dbReference type="ARBA" id="ARBA00033164"/>
    </source>
</evidence>
<dbReference type="PANTHER" id="PTHR21600:SF84">
    <property type="entry name" value="PSEUDOURIDINE SYNTHASE RSUA_RLUA-LIKE DOMAIN-CONTAINING PROTEIN"/>
    <property type="match status" value="1"/>
</dbReference>
<organism evidence="5 6">
    <name type="scientific">Leucobacter allii</name>
    <dbReference type="NCBI Taxonomy" id="2932247"/>
    <lineage>
        <taxon>Bacteria</taxon>
        <taxon>Bacillati</taxon>
        <taxon>Actinomycetota</taxon>
        <taxon>Actinomycetes</taxon>
        <taxon>Micrococcales</taxon>
        <taxon>Microbacteriaceae</taxon>
        <taxon>Leucobacter</taxon>
    </lineage>
</organism>
<dbReference type="EMBL" id="CP095045">
    <property type="protein sequence ID" value="UOQ58396.1"/>
    <property type="molecule type" value="Genomic_DNA"/>
</dbReference>
<comment type="catalytic activity">
    <reaction evidence="1">
        <text>a uridine in RNA = a pseudouridine in RNA</text>
        <dbReference type="Rhea" id="RHEA:48348"/>
        <dbReference type="Rhea" id="RHEA-COMP:12068"/>
        <dbReference type="Rhea" id="RHEA-COMP:12069"/>
        <dbReference type="ChEBI" id="CHEBI:65314"/>
        <dbReference type="ChEBI" id="CHEBI:65315"/>
    </reaction>
</comment>
<evidence type="ECO:0000313" key="6">
    <source>
        <dbReference type="Proteomes" id="UP000831786"/>
    </source>
</evidence>
<keyword evidence="6" id="KW-1185">Reference proteome</keyword>
<sequence length="309" mass="34823">MPPRSPLPPRHGLDPAWLRTPSRVRGEPEPWSTMGAWLRAVLPPEAEVELLLAERRFAYEDGGRLRADDPYRQHVFVWFHRVLRDEPEVPGELAVLHRDERIVVADKPPFMSTIPRGRHVRQSVVVLLRDLLGLPELTPAHRLDRVTSGLLVLTTERRWRGAYQSLFQQRAVRKVYRAIAPLVPGLELPVTVEDHLRKRHGSWQAEVVPGAAPNARTHIELEEELPGGLGRYRLAPETGRTHQLRMHLLGLGAPIVGDPLYPEIREVDVDDFRTPLQLLASGLAFDDPVDGGPRRFASRRALPLAGAAD</sequence>